<dbReference type="InterPro" id="IPR003029">
    <property type="entry name" value="S1_domain"/>
</dbReference>
<dbReference type="Proteomes" id="UP001589738">
    <property type="component" value="Unassembled WGS sequence"/>
</dbReference>
<evidence type="ECO:0000259" key="2">
    <source>
        <dbReference type="PROSITE" id="PS50126"/>
    </source>
</evidence>
<comment type="caution">
    <text evidence="3">The sequence shown here is derived from an EMBL/GenBank/DDBJ whole genome shotgun (WGS) entry which is preliminary data.</text>
</comment>
<dbReference type="Gene3D" id="2.40.50.140">
    <property type="entry name" value="Nucleic acid-binding proteins"/>
    <property type="match status" value="2"/>
</dbReference>
<dbReference type="InterPro" id="IPR048588">
    <property type="entry name" value="CvfB_S1_2nd"/>
</dbReference>
<protein>
    <submittedName>
        <fullName evidence="3">S1 RNA-binding domain-containing protein</fullName>
    </submittedName>
</protein>
<dbReference type="EMBL" id="JBHLUU010000022">
    <property type="protein sequence ID" value="MFC0475137.1"/>
    <property type="molecule type" value="Genomic_DNA"/>
</dbReference>
<comment type="similarity">
    <text evidence="1">Belongs to the CvfB family.</text>
</comment>
<dbReference type="Pfam" id="PF17783">
    <property type="entry name" value="WHD_CvfB"/>
    <property type="match status" value="1"/>
</dbReference>
<dbReference type="InterPro" id="IPR014464">
    <property type="entry name" value="CvfB_fam"/>
</dbReference>
<dbReference type="RefSeq" id="WP_160546427.1">
    <property type="nucleotide sequence ID" value="NZ_JBHLUU010000022.1"/>
</dbReference>
<proteinExistence type="inferred from homology"/>
<dbReference type="PROSITE" id="PS50126">
    <property type="entry name" value="S1"/>
    <property type="match status" value="1"/>
</dbReference>
<keyword evidence="4" id="KW-1185">Reference proteome</keyword>
<organism evidence="3 4">
    <name type="scientific">Robertmurraya beringensis</name>
    <dbReference type="NCBI Taxonomy" id="641660"/>
    <lineage>
        <taxon>Bacteria</taxon>
        <taxon>Bacillati</taxon>
        <taxon>Bacillota</taxon>
        <taxon>Bacilli</taxon>
        <taxon>Bacillales</taxon>
        <taxon>Bacillaceae</taxon>
        <taxon>Robertmurraya</taxon>
    </lineage>
</organism>
<evidence type="ECO:0000313" key="4">
    <source>
        <dbReference type="Proteomes" id="UP001589738"/>
    </source>
</evidence>
<dbReference type="Pfam" id="PF21543">
    <property type="entry name" value="CvfB_2nd"/>
    <property type="match status" value="1"/>
</dbReference>
<dbReference type="PANTHER" id="PTHR37296:SF1">
    <property type="entry name" value="CONSERVED VIRULENCE FACTOR B"/>
    <property type="match status" value="1"/>
</dbReference>
<dbReference type="PIRSF" id="PIRSF012524">
    <property type="entry name" value="YitL_S1"/>
    <property type="match status" value="1"/>
</dbReference>
<dbReference type="InterPro" id="IPR039566">
    <property type="entry name" value="CvfB_S1_st"/>
</dbReference>
<gene>
    <name evidence="3" type="ORF">ACFFHF_07680</name>
</gene>
<reference evidence="3 4" key="1">
    <citation type="submission" date="2024-09" db="EMBL/GenBank/DDBJ databases">
        <authorList>
            <person name="Sun Q."/>
            <person name="Mori K."/>
        </authorList>
    </citation>
    <scope>NUCLEOTIDE SEQUENCE [LARGE SCALE GENOMIC DNA]</scope>
    <source>
        <strain evidence="3 4">CGMCC 1.9126</strain>
    </source>
</reference>
<sequence>MSLTDYIGQVTTLTVARQAAFGYFLTNGEEDVLLHENEMVENTELTEDQEIEVFLYIDSRDRITATTYIPEVQVGKYGWAKVVEVKPGIGVFIDIGIKKDVLLGEEDLPVHTSVWPTVDDLLYISLRVNKNNRIYVKAATDPIITDISIKATSKDFNKNIQGHVYRTAKVGTWVYTVEGFKGFVHESQRKVEPRLGEKVEGRIIDVKEDGTVNISLIPRKQEALDEDANKIYEYLLLRNGAMPYSDKSMPEDIQERFGLSKAAFKRALGKLMKNGLVYQEDFWTYKKEEKNDVE</sequence>
<dbReference type="InterPro" id="IPR012340">
    <property type="entry name" value="NA-bd_OB-fold"/>
</dbReference>
<dbReference type="InterPro" id="IPR048587">
    <property type="entry name" value="CvfB_S1_3rd"/>
</dbReference>
<name>A0ABV6KP71_9BACI</name>
<accession>A0ABV6KP71</accession>
<dbReference type="PANTHER" id="PTHR37296">
    <property type="entry name" value="CONSERVED VIRULENCE FACTOR B"/>
    <property type="match status" value="1"/>
</dbReference>
<dbReference type="Pfam" id="PF21191">
    <property type="entry name" value="CvfB_1st"/>
    <property type="match status" value="1"/>
</dbReference>
<evidence type="ECO:0000313" key="3">
    <source>
        <dbReference type="EMBL" id="MFC0475137.1"/>
    </source>
</evidence>
<evidence type="ECO:0000256" key="1">
    <source>
        <dbReference type="PIRNR" id="PIRNR012524"/>
    </source>
</evidence>
<dbReference type="InterPro" id="IPR036388">
    <property type="entry name" value="WH-like_DNA-bd_sf"/>
</dbReference>
<dbReference type="Gene3D" id="1.10.10.10">
    <property type="entry name" value="Winged helix-like DNA-binding domain superfamily/Winged helix DNA-binding domain"/>
    <property type="match status" value="1"/>
</dbReference>
<dbReference type="Pfam" id="PF13509">
    <property type="entry name" value="S1_2"/>
    <property type="match status" value="1"/>
</dbReference>
<dbReference type="InterPro" id="IPR040764">
    <property type="entry name" value="CvfB_WH"/>
</dbReference>
<feature type="domain" description="S1 motif" evidence="2">
    <location>
        <begin position="157"/>
        <end position="219"/>
    </location>
</feature>